<sequence>MSESTTEPKTGVSLLRAAGFVLAAAGVAAVFSPLVTGPWRMAGLSSTDAGLAVAATGLLLLIAAAVRRGILRRG</sequence>
<dbReference type="Proteomes" id="UP001218362">
    <property type="component" value="Chromosome"/>
</dbReference>
<name>A0AAJ5X8P4_9SPHN</name>
<gene>
    <name evidence="2" type="ORF">P0Y56_06665</name>
</gene>
<keyword evidence="1" id="KW-0812">Transmembrane</keyword>
<keyword evidence="1" id="KW-0472">Membrane</keyword>
<evidence type="ECO:0000313" key="2">
    <source>
        <dbReference type="EMBL" id="WEK47975.1"/>
    </source>
</evidence>
<dbReference type="AlphaFoldDB" id="A0AAJ5X8P4"/>
<dbReference type="EMBL" id="CP119316">
    <property type="protein sequence ID" value="WEK47975.1"/>
    <property type="molecule type" value="Genomic_DNA"/>
</dbReference>
<organism evidence="2 3">
    <name type="scientific">Candidatus Andeanibacterium colombiense</name>
    <dbReference type="NCBI Taxonomy" id="3121345"/>
    <lineage>
        <taxon>Bacteria</taxon>
        <taxon>Pseudomonadati</taxon>
        <taxon>Pseudomonadota</taxon>
        <taxon>Alphaproteobacteria</taxon>
        <taxon>Sphingomonadales</taxon>
        <taxon>Sphingomonadaceae</taxon>
        <taxon>Candidatus Andeanibacterium</taxon>
    </lineage>
</organism>
<proteinExistence type="predicted"/>
<feature type="transmembrane region" description="Helical" evidence="1">
    <location>
        <begin position="12"/>
        <end position="31"/>
    </location>
</feature>
<reference evidence="2" key="1">
    <citation type="submission" date="2023-03" db="EMBL/GenBank/DDBJ databases">
        <title>Andean soil-derived lignocellulolytic bacterial consortium as a source of novel taxa and putative plastic-active enzymes.</title>
        <authorList>
            <person name="Diaz-Garcia L."/>
            <person name="Chuvochina M."/>
            <person name="Feuerriegel G."/>
            <person name="Bunk B."/>
            <person name="Sproer C."/>
            <person name="Streit W.R."/>
            <person name="Rodriguez L.M."/>
            <person name="Overmann J."/>
            <person name="Jimenez D.J."/>
        </authorList>
    </citation>
    <scope>NUCLEOTIDE SEQUENCE</scope>
    <source>
        <strain evidence="2">MAG 26</strain>
    </source>
</reference>
<dbReference type="KEGG" id="acob:P0Y56_06665"/>
<evidence type="ECO:0000313" key="3">
    <source>
        <dbReference type="Proteomes" id="UP001218362"/>
    </source>
</evidence>
<feature type="transmembrane region" description="Helical" evidence="1">
    <location>
        <begin position="51"/>
        <end position="70"/>
    </location>
</feature>
<protein>
    <submittedName>
        <fullName evidence="2">Uncharacterized protein</fullName>
    </submittedName>
</protein>
<evidence type="ECO:0000256" key="1">
    <source>
        <dbReference type="SAM" id="Phobius"/>
    </source>
</evidence>
<keyword evidence="1" id="KW-1133">Transmembrane helix</keyword>
<accession>A0AAJ5X8P4</accession>